<protein>
    <submittedName>
        <fullName evidence="1">Uncharacterized protein</fullName>
    </submittedName>
</protein>
<proteinExistence type="predicted"/>
<evidence type="ECO:0000313" key="1">
    <source>
        <dbReference type="EMBL" id="MDI6447713.1"/>
    </source>
</evidence>
<dbReference type="Proteomes" id="UP001431776">
    <property type="component" value="Unassembled WGS sequence"/>
</dbReference>
<keyword evidence="2" id="KW-1185">Reference proteome</keyword>
<dbReference type="RefSeq" id="WP_349243125.1">
    <property type="nucleotide sequence ID" value="NZ_JASCXX010000002.1"/>
</dbReference>
<organism evidence="1 2">
    <name type="scientific">Anaerobaca lacustris</name>
    <dbReference type="NCBI Taxonomy" id="3044600"/>
    <lineage>
        <taxon>Bacteria</taxon>
        <taxon>Pseudomonadati</taxon>
        <taxon>Planctomycetota</taxon>
        <taxon>Phycisphaerae</taxon>
        <taxon>Sedimentisphaerales</taxon>
        <taxon>Anaerobacaceae</taxon>
        <taxon>Anaerobaca</taxon>
    </lineage>
</organism>
<reference evidence="1" key="1">
    <citation type="submission" date="2023-05" db="EMBL/GenBank/DDBJ databases">
        <title>Anaerotaeda fermentans gen. nov., sp. nov., a novel anaerobic planctomycete of the new family within the order Sedimentisphaerales isolated from Taman Peninsula, Russia.</title>
        <authorList>
            <person name="Khomyakova M.A."/>
            <person name="Merkel A.Y."/>
            <person name="Slobodkin A.I."/>
        </authorList>
    </citation>
    <scope>NUCLEOTIDE SEQUENCE</scope>
    <source>
        <strain evidence="1">M17dextr</strain>
    </source>
</reference>
<comment type="caution">
    <text evidence="1">The sequence shown here is derived from an EMBL/GenBank/DDBJ whole genome shotgun (WGS) entry which is preliminary data.</text>
</comment>
<evidence type="ECO:0000313" key="2">
    <source>
        <dbReference type="Proteomes" id="UP001431776"/>
    </source>
</evidence>
<gene>
    <name evidence="1" type="ORF">QJ522_01560</name>
</gene>
<dbReference type="AlphaFoldDB" id="A0AAW6TPY7"/>
<accession>A0AAW6TPY7</accession>
<sequence>MKEIPLNNGQKAKVDDEDYEWLSKYRWYAYVDPGSGHTYAATDTPSGRRVYMHDVIMGLDSLEDELRN</sequence>
<name>A0AAW6TPY7_9BACT</name>
<dbReference type="EMBL" id="JASCXX010000002">
    <property type="protein sequence ID" value="MDI6447713.1"/>
    <property type="molecule type" value="Genomic_DNA"/>
</dbReference>